<proteinExistence type="predicted"/>
<dbReference type="RefSeq" id="WP_369339055.1">
    <property type="nucleotide sequence ID" value="NZ_JBFYGN010000015.1"/>
</dbReference>
<keyword evidence="1" id="KW-0812">Transmembrane</keyword>
<feature type="transmembrane region" description="Helical" evidence="1">
    <location>
        <begin position="51"/>
        <end position="76"/>
    </location>
</feature>
<keyword evidence="1" id="KW-0472">Membrane</keyword>
<reference evidence="2 3" key="1">
    <citation type="journal article" date="2013" name="Int. J. Syst. Evol. Microbiol.">
        <title>Comamonas guangdongensis sp. nov., isolated from subterranean forest sediment, and emended description of the genus Comamonas.</title>
        <authorList>
            <person name="Zhang J."/>
            <person name="Wang Y."/>
            <person name="Zhou S."/>
            <person name="Wu C."/>
            <person name="He J."/>
            <person name="Li F."/>
        </authorList>
    </citation>
    <scope>NUCLEOTIDE SEQUENCE [LARGE SCALE GENOMIC DNA]</scope>
    <source>
        <strain evidence="2 3">CCTCC AB2011133</strain>
    </source>
</reference>
<dbReference type="Proteomes" id="UP001561046">
    <property type="component" value="Unassembled WGS sequence"/>
</dbReference>
<name>A0ABV3ZWV4_9BURK</name>
<organism evidence="2 3">
    <name type="scientific">Comamonas guangdongensis</name>
    <dbReference type="NCBI Taxonomy" id="510515"/>
    <lineage>
        <taxon>Bacteria</taxon>
        <taxon>Pseudomonadati</taxon>
        <taxon>Pseudomonadota</taxon>
        <taxon>Betaproteobacteria</taxon>
        <taxon>Burkholderiales</taxon>
        <taxon>Comamonadaceae</taxon>
        <taxon>Comamonas</taxon>
    </lineage>
</organism>
<evidence type="ECO:0000313" key="2">
    <source>
        <dbReference type="EMBL" id="MEX8193860.1"/>
    </source>
</evidence>
<dbReference type="EMBL" id="JBFYGN010000015">
    <property type="protein sequence ID" value="MEX8193860.1"/>
    <property type="molecule type" value="Genomic_DNA"/>
</dbReference>
<keyword evidence="3" id="KW-1185">Reference proteome</keyword>
<sequence length="139" mass="14738">MRTNGFTVVPTFLVLGPPLGAFVFWFLTLGIDLLMSGAFDPQAWRGAQKLLSIYVINSYFLGLLPAAAASACYLVGVRRNWSFLIIVGATSLTGLIVASLVPISTGELDEAGLSMTAAGAASALLVSLCFECFRSLKTR</sequence>
<comment type="caution">
    <text evidence="2">The sequence shown here is derived from an EMBL/GenBank/DDBJ whole genome shotgun (WGS) entry which is preliminary data.</text>
</comment>
<protein>
    <submittedName>
        <fullName evidence="2">Uncharacterized protein</fullName>
    </submittedName>
</protein>
<keyword evidence="1" id="KW-1133">Transmembrane helix</keyword>
<feature type="transmembrane region" description="Helical" evidence="1">
    <location>
        <begin position="111"/>
        <end position="133"/>
    </location>
</feature>
<evidence type="ECO:0000256" key="1">
    <source>
        <dbReference type="SAM" id="Phobius"/>
    </source>
</evidence>
<gene>
    <name evidence="2" type="ORF">AB6724_13530</name>
</gene>
<feature type="transmembrane region" description="Helical" evidence="1">
    <location>
        <begin position="83"/>
        <end position="105"/>
    </location>
</feature>
<feature type="transmembrane region" description="Helical" evidence="1">
    <location>
        <begin position="12"/>
        <end position="31"/>
    </location>
</feature>
<evidence type="ECO:0000313" key="3">
    <source>
        <dbReference type="Proteomes" id="UP001561046"/>
    </source>
</evidence>
<accession>A0ABV3ZWV4</accession>